<name>A0A445MJ73_ENSVE</name>
<gene>
    <name evidence="2" type="ORF">BHM03_00035550</name>
</gene>
<proteinExistence type="predicted"/>
<feature type="region of interest" description="Disordered" evidence="1">
    <location>
        <begin position="42"/>
        <end position="68"/>
    </location>
</feature>
<evidence type="ECO:0000313" key="2">
    <source>
        <dbReference type="EMBL" id="RZR74334.1"/>
    </source>
</evidence>
<accession>A0A445MJ73</accession>
<feature type="compositionally biased region" description="Basic and acidic residues" evidence="1">
    <location>
        <begin position="49"/>
        <end position="68"/>
    </location>
</feature>
<dbReference type="Proteomes" id="UP000290560">
    <property type="component" value="Unassembled WGS sequence"/>
</dbReference>
<dbReference type="EMBL" id="KV876203">
    <property type="protein sequence ID" value="RZR74334.1"/>
    <property type="molecule type" value="Genomic_DNA"/>
</dbReference>
<protein>
    <submittedName>
        <fullName evidence="2">Uncharacterized protein</fullName>
    </submittedName>
</protein>
<dbReference type="AlphaFoldDB" id="A0A445MJ73"/>
<evidence type="ECO:0000256" key="1">
    <source>
        <dbReference type="SAM" id="MobiDB-lite"/>
    </source>
</evidence>
<organism evidence="2">
    <name type="scientific">Ensete ventricosum</name>
    <name type="common">Abyssinian banana</name>
    <name type="synonym">Musa ensete</name>
    <dbReference type="NCBI Taxonomy" id="4639"/>
    <lineage>
        <taxon>Eukaryota</taxon>
        <taxon>Viridiplantae</taxon>
        <taxon>Streptophyta</taxon>
        <taxon>Embryophyta</taxon>
        <taxon>Tracheophyta</taxon>
        <taxon>Spermatophyta</taxon>
        <taxon>Magnoliopsida</taxon>
        <taxon>Liliopsida</taxon>
        <taxon>Zingiberales</taxon>
        <taxon>Musaceae</taxon>
        <taxon>Ensete</taxon>
    </lineage>
</organism>
<sequence>MDGAVRSLATLSGPIVSFVSTARNLGRGINLIPARIAIFPDNPISTRRSQSERRERLQGHEDISIATP</sequence>
<reference evidence="2" key="1">
    <citation type="journal article" date="2018" name="Data Brief">
        <title>Genome sequence data from 17 accessions of Ensete ventricosum, a staple food crop for millions in Ethiopia.</title>
        <authorList>
            <person name="Yemataw Z."/>
            <person name="Muzemil S."/>
            <person name="Ambachew D."/>
            <person name="Tripathi L."/>
            <person name="Tesfaye K."/>
            <person name="Chala A."/>
            <person name="Farbos A."/>
            <person name="O'Neill P."/>
            <person name="Moore K."/>
            <person name="Grant M."/>
            <person name="Studholme D.J."/>
        </authorList>
    </citation>
    <scope>NUCLEOTIDE SEQUENCE [LARGE SCALE GENOMIC DNA]</scope>
    <source>
        <tissue evidence="2">Leaf</tissue>
    </source>
</reference>